<organism evidence="2 3">
    <name type="scientific">Protopolystoma xenopodis</name>
    <dbReference type="NCBI Taxonomy" id="117903"/>
    <lineage>
        <taxon>Eukaryota</taxon>
        <taxon>Metazoa</taxon>
        <taxon>Spiralia</taxon>
        <taxon>Lophotrochozoa</taxon>
        <taxon>Platyhelminthes</taxon>
        <taxon>Monogenea</taxon>
        <taxon>Polyopisthocotylea</taxon>
        <taxon>Polystomatidea</taxon>
        <taxon>Polystomatidae</taxon>
        <taxon>Protopolystoma</taxon>
    </lineage>
</organism>
<comment type="caution">
    <text evidence="2">The sequence shown here is derived from an EMBL/GenBank/DDBJ whole genome shotgun (WGS) entry which is preliminary data.</text>
</comment>
<evidence type="ECO:0000313" key="3">
    <source>
        <dbReference type="Proteomes" id="UP000784294"/>
    </source>
</evidence>
<dbReference type="EMBL" id="CAAALY010252556">
    <property type="protein sequence ID" value="VEL36553.1"/>
    <property type="molecule type" value="Genomic_DNA"/>
</dbReference>
<protein>
    <submittedName>
        <fullName evidence="2">Uncharacterized protein</fullName>
    </submittedName>
</protein>
<proteinExistence type="predicted"/>
<sequence>MLSGSIKDPTKLDFLCESSAMNPSAPFVTASTASSLSKSTVAGLQLSLFWNRIISNQLSLRLKELILIPSQTKFHIAAANQPFTSSCHLCADVVTPEYNPGPNKAVVSTHNKGSVTEEDISSISMKLSNEEEPFLSCVELSGTPLSELPLATLESASSDRIASNLSCQSPPVVSETVTDEMTSSLGIMSAGKPSLAEMEAMARYSASLRAELASDDSNSPSSSIISSSAYSSVFEQEEKGVYPELGDKPTSDSPDPVASHDTLDLSNTEVDLADTCVHSANVHQAGHLALTPPDASDDVTSLQDSQSKMNTKSCPSKIVLPVAEVGQSFHILPSSSPIHPTCPPQTSFQTSSKTSTDLKPSIFVNEVATTFAENSEKADKMDSVTRLSIENTSSVHSDRSRYTPYLQLRLNRTEQFTHVWLACLDAIWRFDGEHNFVANPRPMAEKFDSLLSTSSSSLSLYSNYSSRPFAGCVTSRNPHKFPSTHPSQTVIPGPHRLYLDLEAEVNLSFASSKSPVQPISTSKASRSNFHLSKPITLKNVSMPFGIQKQSADSAWPQNTLNPVGPVPFWLLHSMASHPCLEVRESVSSHV</sequence>
<gene>
    <name evidence="2" type="ORF">PXEA_LOCUS29993</name>
</gene>
<name>A0A448XGY2_9PLAT</name>
<feature type="compositionally biased region" description="Polar residues" evidence="1">
    <location>
        <begin position="298"/>
        <end position="313"/>
    </location>
</feature>
<feature type="region of interest" description="Disordered" evidence="1">
    <location>
        <begin position="288"/>
        <end position="313"/>
    </location>
</feature>
<reference evidence="2" key="1">
    <citation type="submission" date="2018-11" db="EMBL/GenBank/DDBJ databases">
        <authorList>
            <consortium name="Pathogen Informatics"/>
        </authorList>
    </citation>
    <scope>NUCLEOTIDE SEQUENCE</scope>
</reference>
<accession>A0A448XGY2</accession>
<keyword evidence="3" id="KW-1185">Reference proteome</keyword>
<evidence type="ECO:0000313" key="2">
    <source>
        <dbReference type="EMBL" id="VEL36553.1"/>
    </source>
</evidence>
<dbReference type="Proteomes" id="UP000784294">
    <property type="component" value="Unassembled WGS sequence"/>
</dbReference>
<feature type="region of interest" description="Disordered" evidence="1">
    <location>
        <begin position="242"/>
        <end position="262"/>
    </location>
</feature>
<evidence type="ECO:0000256" key="1">
    <source>
        <dbReference type="SAM" id="MobiDB-lite"/>
    </source>
</evidence>
<dbReference type="AlphaFoldDB" id="A0A448XGY2"/>